<dbReference type="SUPFAM" id="SSF52768">
    <property type="entry name" value="Arginase/deacetylase"/>
    <property type="match status" value="1"/>
</dbReference>
<dbReference type="InterPro" id="IPR000286">
    <property type="entry name" value="HDACs"/>
</dbReference>
<dbReference type="AlphaFoldDB" id="A0A7N6A4F7"/>
<comment type="similarity">
    <text evidence="2">Belongs to the histone deacetylase family. HD type 2 subfamily.</text>
</comment>
<dbReference type="InterPro" id="IPR037138">
    <property type="entry name" value="His_deacetylse_dom_sf"/>
</dbReference>
<dbReference type="GO" id="GO:0016787">
    <property type="term" value="F:hydrolase activity"/>
    <property type="evidence" value="ECO:0007669"/>
    <property type="project" value="UniProtKB-KW"/>
</dbReference>
<reference evidence="6" key="2">
    <citation type="submission" date="2025-08" db="UniProtKB">
        <authorList>
            <consortium name="Ensembl"/>
        </authorList>
    </citation>
    <scope>IDENTIFICATION</scope>
</reference>
<feature type="domain" description="Histone deacetylase" evidence="5">
    <location>
        <begin position="28"/>
        <end position="314"/>
    </location>
</feature>
<evidence type="ECO:0000313" key="7">
    <source>
        <dbReference type="Proteomes" id="UP000265040"/>
    </source>
</evidence>
<reference evidence="6" key="1">
    <citation type="submission" date="2021-04" db="EMBL/GenBank/DDBJ databases">
        <authorList>
            <consortium name="Wellcome Sanger Institute Data Sharing"/>
        </authorList>
    </citation>
    <scope>NUCLEOTIDE SEQUENCE [LARGE SCALE GENOMIC DNA]</scope>
</reference>
<gene>
    <name evidence="6" type="primary">HDAC10</name>
</gene>
<dbReference type="FunFam" id="3.40.800.20:FF:000005">
    <property type="entry name" value="histone deacetylase 6"/>
    <property type="match status" value="1"/>
</dbReference>
<dbReference type="Ensembl" id="ENSATET00000065278.1">
    <property type="protein sequence ID" value="ENSATEP00000041268.1"/>
    <property type="gene ID" value="ENSATEG00000019120.3"/>
</dbReference>
<evidence type="ECO:0000256" key="2">
    <source>
        <dbReference type="ARBA" id="ARBA00007738"/>
    </source>
</evidence>
<organism evidence="6 7">
    <name type="scientific">Anabas testudineus</name>
    <name type="common">Climbing perch</name>
    <name type="synonym">Anthias testudineus</name>
    <dbReference type="NCBI Taxonomy" id="64144"/>
    <lineage>
        <taxon>Eukaryota</taxon>
        <taxon>Metazoa</taxon>
        <taxon>Chordata</taxon>
        <taxon>Craniata</taxon>
        <taxon>Vertebrata</taxon>
        <taxon>Euteleostomi</taxon>
        <taxon>Actinopterygii</taxon>
        <taxon>Neopterygii</taxon>
        <taxon>Teleostei</taxon>
        <taxon>Neoteleostei</taxon>
        <taxon>Acanthomorphata</taxon>
        <taxon>Anabantaria</taxon>
        <taxon>Anabantiformes</taxon>
        <taxon>Anabantoidei</taxon>
        <taxon>Anabantidae</taxon>
        <taxon>Anabas</taxon>
    </lineage>
</organism>
<dbReference type="PANTHER" id="PTHR10625:SF43">
    <property type="entry name" value="POLYAMINE DEACETYLASE HDAC10"/>
    <property type="match status" value="1"/>
</dbReference>
<proteinExistence type="inferred from homology"/>
<evidence type="ECO:0000256" key="4">
    <source>
        <dbReference type="ARBA" id="ARBA00023242"/>
    </source>
</evidence>
<comment type="subcellular location">
    <subcellularLocation>
        <location evidence="1">Nucleus</location>
    </subcellularLocation>
</comment>
<accession>A0A7N6A4F7</accession>
<keyword evidence="7" id="KW-1185">Reference proteome</keyword>
<reference evidence="6" key="3">
    <citation type="submission" date="2025-09" db="UniProtKB">
        <authorList>
            <consortium name="Ensembl"/>
        </authorList>
    </citation>
    <scope>IDENTIFICATION</scope>
</reference>
<dbReference type="GO" id="GO:0019213">
    <property type="term" value="F:deacetylase activity"/>
    <property type="evidence" value="ECO:0007669"/>
    <property type="project" value="TreeGrafter"/>
</dbReference>
<dbReference type="PRINTS" id="PR01270">
    <property type="entry name" value="HDASUPER"/>
</dbReference>
<dbReference type="Gene3D" id="3.40.800.20">
    <property type="entry name" value="Histone deacetylase domain"/>
    <property type="match status" value="1"/>
</dbReference>
<dbReference type="PANTHER" id="PTHR10625">
    <property type="entry name" value="HISTONE DEACETYLASE HDAC1-RELATED"/>
    <property type="match status" value="1"/>
</dbReference>
<evidence type="ECO:0000313" key="6">
    <source>
        <dbReference type="Ensembl" id="ENSATEP00000041268.1"/>
    </source>
</evidence>
<evidence type="ECO:0000259" key="5">
    <source>
        <dbReference type="Pfam" id="PF00850"/>
    </source>
</evidence>
<keyword evidence="3" id="KW-0378">Hydrolase</keyword>
<evidence type="ECO:0000256" key="3">
    <source>
        <dbReference type="ARBA" id="ARBA00022801"/>
    </source>
</evidence>
<keyword evidence="4" id="KW-0539">Nucleus</keyword>
<sequence length="572" mass="63095">VNMGTALIYDEEMTRYKLLWVDPACKIEVPERLVVSYGALVENGLADRCVSIPVREATDADILLVHRSAWTKKAPYFNLIQVMDVKNQFKSNIYHCAKLALGATLQLVDNVMTGKVRNGLALVRPPGHHSMRSAASGFCIFNNVAIAAQYVKQKYGVKRVLIVDWDIHHGQGVQYSFEDDPSVLYFSWHRYEHQKFWPNLRESDFDVVGKEKGAGSTINVPWNKVKMQNSDYLSIFFHVLLPVAYEFSPDLVLVCAGFDSAIGDPEGEMCATPDIFAHLTHLLMNLAGGKLCAVLEGGYNLKSLAQSVCQTVHSLLGDPAPRPANLEGPCNSALESLQCVRSAHRKYWSCLKHAADLPTSDISTKRIKLAEDEEEEKLDEVEKEKLIAAMVWPQPVKRVTPPTRTAVVLPDGVACPDRCKHFSLSEDPDPLVFYISVLSQGCSDASGFIQAVLGLLLPLGYEYDPSLVLLVQTPGSGICDSVWQQLTGLLQGLAQGHILVLMQRTCIDPTCSSLLGDAAPSLGQLHAAPPEDVEAVENLRQRLKADWKLLQTTGEFMKATSLSYTNVTSTEL</sequence>
<dbReference type="GeneTree" id="ENSGT00940000160061"/>
<dbReference type="GO" id="GO:0040029">
    <property type="term" value="P:epigenetic regulation of gene expression"/>
    <property type="evidence" value="ECO:0007669"/>
    <property type="project" value="TreeGrafter"/>
</dbReference>
<dbReference type="GO" id="GO:0005634">
    <property type="term" value="C:nucleus"/>
    <property type="evidence" value="ECO:0007669"/>
    <property type="project" value="UniProtKB-SubCell"/>
</dbReference>
<dbReference type="InterPro" id="IPR023696">
    <property type="entry name" value="Ureohydrolase_dom_sf"/>
</dbReference>
<name>A0A7N6A4F7_ANATE</name>
<dbReference type="Proteomes" id="UP000265040">
    <property type="component" value="Chromosome 6"/>
</dbReference>
<dbReference type="InterPro" id="IPR023801">
    <property type="entry name" value="His_deacetylse_dom"/>
</dbReference>
<protein>
    <recommendedName>
        <fullName evidence="5">Histone deacetylase domain-containing protein</fullName>
    </recommendedName>
</protein>
<dbReference type="Pfam" id="PF00850">
    <property type="entry name" value="Hist_deacetyl"/>
    <property type="match status" value="1"/>
</dbReference>
<evidence type="ECO:0000256" key="1">
    <source>
        <dbReference type="ARBA" id="ARBA00004123"/>
    </source>
</evidence>